<dbReference type="InterPro" id="IPR050639">
    <property type="entry name" value="SSR_resolvase"/>
</dbReference>
<dbReference type="SUPFAM" id="SSF53041">
    <property type="entry name" value="Resolvase-like"/>
    <property type="match status" value="1"/>
</dbReference>
<dbReference type="Pfam" id="PF07508">
    <property type="entry name" value="Recombinase"/>
    <property type="match status" value="1"/>
</dbReference>
<dbReference type="Pfam" id="PF13408">
    <property type="entry name" value="Zn_ribbon_recom"/>
    <property type="match status" value="1"/>
</dbReference>
<dbReference type="PROSITE" id="PS51737">
    <property type="entry name" value="RECOMBINASE_DNA_BIND"/>
    <property type="match status" value="1"/>
</dbReference>
<comment type="caution">
    <text evidence="5">The sequence shown here is derived from an EMBL/GenBank/DDBJ whole genome shotgun (WGS) entry which is preliminary data.</text>
</comment>
<accession>A0A9Q3YJY0</accession>
<dbReference type="InterPro" id="IPR025827">
    <property type="entry name" value="Zn_ribbon_recom_dom"/>
</dbReference>
<evidence type="ECO:0000313" key="5">
    <source>
        <dbReference type="EMBL" id="MCC3803445.1"/>
    </source>
</evidence>
<dbReference type="Gene3D" id="3.90.1750.20">
    <property type="entry name" value="Putative Large Serine Recombinase, Chain B, Domain 2"/>
    <property type="match status" value="1"/>
</dbReference>
<reference evidence="5" key="1">
    <citation type="submission" date="2020-09" db="EMBL/GenBank/DDBJ databases">
        <title>Genome sequence of Vibrio parahaemolyticus isolates.</title>
        <authorList>
            <person name="Hammerl J.A."/>
            <person name="Strauch E."/>
        </authorList>
    </citation>
    <scope>NUCLEOTIDE SEQUENCE</scope>
    <source>
        <strain evidence="5">17-VB00146</strain>
    </source>
</reference>
<dbReference type="CDD" id="cd00338">
    <property type="entry name" value="Ser_Recombinase"/>
    <property type="match status" value="1"/>
</dbReference>
<dbReference type="InterPro" id="IPR011109">
    <property type="entry name" value="DNA_bind_recombinase_dom"/>
</dbReference>
<feature type="domain" description="Resolvase/invertase-type recombinase catalytic" evidence="3">
    <location>
        <begin position="3"/>
        <end position="163"/>
    </location>
</feature>
<dbReference type="Gene3D" id="3.40.50.1390">
    <property type="entry name" value="Resolvase, N-terminal catalytic domain"/>
    <property type="match status" value="1"/>
</dbReference>
<name>A0A9Q3YJY0_VIBPH</name>
<evidence type="ECO:0000256" key="1">
    <source>
        <dbReference type="ARBA" id="ARBA00023125"/>
    </source>
</evidence>
<dbReference type="PANTHER" id="PTHR30461:SF2">
    <property type="entry name" value="SERINE RECOMBINASE PINE-RELATED"/>
    <property type="match status" value="1"/>
</dbReference>
<dbReference type="EMBL" id="JACVHL010000001">
    <property type="protein sequence ID" value="MCC3803445.1"/>
    <property type="molecule type" value="Genomic_DNA"/>
</dbReference>
<evidence type="ECO:0000256" key="2">
    <source>
        <dbReference type="ARBA" id="ARBA00023172"/>
    </source>
</evidence>
<keyword evidence="2" id="KW-0233">DNA recombination</keyword>
<gene>
    <name evidence="5" type="ORF">IB292_00185</name>
</gene>
<protein>
    <submittedName>
        <fullName evidence="5">Recombinase family protein</fullName>
    </submittedName>
</protein>
<dbReference type="SMART" id="SM00857">
    <property type="entry name" value="Resolvase"/>
    <property type="match status" value="1"/>
</dbReference>
<dbReference type="AlphaFoldDB" id="A0A9Q3YJY0"/>
<dbReference type="Proteomes" id="UP000726777">
    <property type="component" value="Unassembled WGS sequence"/>
</dbReference>
<organism evidence="5 6">
    <name type="scientific">Vibrio parahaemolyticus</name>
    <dbReference type="NCBI Taxonomy" id="670"/>
    <lineage>
        <taxon>Bacteria</taxon>
        <taxon>Pseudomonadati</taxon>
        <taxon>Pseudomonadota</taxon>
        <taxon>Gammaproteobacteria</taxon>
        <taxon>Vibrionales</taxon>
        <taxon>Vibrionaceae</taxon>
        <taxon>Vibrio</taxon>
    </lineage>
</organism>
<keyword evidence="1" id="KW-0238">DNA-binding</keyword>
<dbReference type="GO" id="GO:0003677">
    <property type="term" value="F:DNA binding"/>
    <property type="evidence" value="ECO:0007669"/>
    <property type="project" value="UniProtKB-KW"/>
</dbReference>
<evidence type="ECO:0000259" key="3">
    <source>
        <dbReference type="PROSITE" id="PS51736"/>
    </source>
</evidence>
<proteinExistence type="predicted"/>
<dbReference type="Pfam" id="PF00239">
    <property type="entry name" value="Resolvase"/>
    <property type="match status" value="1"/>
</dbReference>
<evidence type="ECO:0000259" key="4">
    <source>
        <dbReference type="PROSITE" id="PS51737"/>
    </source>
</evidence>
<dbReference type="InterPro" id="IPR006119">
    <property type="entry name" value="Resolv_N"/>
</dbReference>
<dbReference type="InterPro" id="IPR036162">
    <property type="entry name" value="Resolvase-like_N_sf"/>
</dbReference>
<dbReference type="PROSITE" id="PS51736">
    <property type="entry name" value="RECOMBINASES_3"/>
    <property type="match status" value="1"/>
</dbReference>
<sequence length="609" mass="70186">MKKAYSYIRYSSPQQAKGDSFRRQLSATQAYCSANGYELDEEVSVYQELGVSGFKGDQENLKRFINDCISGRIKKGSLLIVENLDRLSRQTINVALRQFLEILEYVDIYTLQDEKYYSSDVAHSDNQLLDIMTSLIVMSRAYNESATKQKRLKDKWNEKRENINSKKLTTVCPHWLTLNKDWSRFDVKQDRVRIIEKIFELCLSGRGFNQILRFLNSDLENYPTPSKKSKVWARTTVARILSDRRVIGEFQPYIGDNCNREPFGDPIPDYFPPIIDENIFLNAQISLKQRQIGAGKTNGEHFSNVFRGFLYCGTCGSKIEYVNKGTPPKSNSYLTCTNAKRGGECPQSKHFRYTPIEHMLIHLSTVNGFIPKPEQPSDIKRQLEQVEALRDAANNKLSVLLEQDFSLPIISAKVKELSCQIVDFDNQITSFQDKLNSNMQDYEYEQLYFDTVLEPDNLKKYTNRTIFHNYLTKKIKKALLFSEGRCALLFFEMTDSALHSVILDEKYNFGGVSMSDGKDAFKRLNGNGLTVVDENLWKIQKQFLDFVQSSKEISLTIEDKEIVSSCLISISKTLSKIISNYKHTKLFDLVMDELLLLESVLSKYQKKLI</sequence>
<evidence type="ECO:0000313" key="6">
    <source>
        <dbReference type="Proteomes" id="UP000726777"/>
    </source>
</evidence>
<dbReference type="PANTHER" id="PTHR30461">
    <property type="entry name" value="DNA-INVERTASE FROM LAMBDOID PROPHAGE"/>
    <property type="match status" value="1"/>
</dbReference>
<dbReference type="GO" id="GO:0000150">
    <property type="term" value="F:DNA strand exchange activity"/>
    <property type="evidence" value="ECO:0007669"/>
    <property type="project" value="InterPro"/>
</dbReference>
<dbReference type="InterPro" id="IPR038109">
    <property type="entry name" value="DNA_bind_recomb_sf"/>
</dbReference>
<feature type="domain" description="Recombinase" evidence="4">
    <location>
        <begin position="174"/>
        <end position="293"/>
    </location>
</feature>